<organism evidence="1 2">
    <name type="scientific">Hymenobacter chitinivorans DSM 11115</name>
    <dbReference type="NCBI Taxonomy" id="1121954"/>
    <lineage>
        <taxon>Bacteria</taxon>
        <taxon>Pseudomonadati</taxon>
        <taxon>Bacteroidota</taxon>
        <taxon>Cytophagia</taxon>
        <taxon>Cytophagales</taxon>
        <taxon>Hymenobacteraceae</taxon>
        <taxon>Hymenobacter</taxon>
    </lineage>
</organism>
<proteinExistence type="predicted"/>
<sequence length="29" mass="3249">MVLLATYTSRLQLLLQGPAHNVGQVGRRR</sequence>
<dbReference type="Proteomes" id="UP000228535">
    <property type="component" value="Unassembled WGS sequence"/>
</dbReference>
<evidence type="ECO:0000313" key="1">
    <source>
        <dbReference type="EMBL" id="PJJ54588.1"/>
    </source>
</evidence>
<protein>
    <submittedName>
        <fullName evidence="1">Uncharacterized protein</fullName>
    </submittedName>
</protein>
<keyword evidence="2" id="KW-1185">Reference proteome</keyword>
<reference evidence="1 2" key="1">
    <citation type="submission" date="2017-11" db="EMBL/GenBank/DDBJ databases">
        <title>Genomic Encyclopedia of Archaeal and Bacterial Type Strains, Phase II (KMG-II): From Individual Species to Whole Genera.</title>
        <authorList>
            <person name="Goeker M."/>
        </authorList>
    </citation>
    <scope>NUCLEOTIDE SEQUENCE [LARGE SCALE GENOMIC DNA]</scope>
    <source>
        <strain evidence="1 2">DSM 11115</strain>
    </source>
</reference>
<dbReference type="AlphaFoldDB" id="A0A2M9B9G7"/>
<gene>
    <name evidence="1" type="ORF">CLV45_2929</name>
</gene>
<comment type="caution">
    <text evidence="1">The sequence shown here is derived from an EMBL/GenBank/DDBJ whole genome shotgun (WGS) entry which is preliminary data.</text>
</comment>
<evidence type="ECO:0000313" key="2">
    <source>
        <dbReference type="Proteomes" id="UP000228535"/>
    </source>
</evidence>
<dbReference type="EMBL" id="PGFA01000002">
    <property type="protein sequence ID" value="PJJ54588.1"/>
    <property type="molecule type" value="Genomic_DNA"/>
</dbReference>
<name>A0A2M9B9G7_9BACT</name>
<accession>A0A2M9B9G7</accession>